<dbReference type="PANTHER" id="PTHR34448:SF1">
    <property type="entry name" value="BLL6088 PROTEIN"/>
    <property type="match status" value="1"/>
</dbReference>
<dbReference type="PANTHER" id="PTHR34448">
    <property type="entry name" value="AMINOPEPTIDASE"/>
    <property type="match status" value="1"/>
</dbReference>
<dbReference type="GO" id="GO:0046872">
    <property type="term" value="F:metal ion binding"/>
    <property type="evidence" value="ECO:0007669"/>
    <property type="project" value="UniProtKB-KW"/>
</dbReference>
<feature type="non-terminal residue" evidence="2">
    <location>
        <position position="1"/>
    </location>
</feature>
<dbReference type="Pfam" id="PF26233">
    <property type="entry name" value="NicX"/>
    <property type="match status" value="1"/>
</dbReference>
<protein>
    <recommendedName>
        <fullName evidence="3">Peptidase M29</fullName>
    </recommendedName>
</protein>
<accession>A0A381TQP6</accession>
<dbReference type="SUPFAM" id="SSF144052">
    <property type="entry name" value="Thermophilic metalloprotease-like"/>
    <property type="match status" value="1"/>
</dbReference>
<reference evidence="2" key="1">
    <citation type="submission" date="2018-05" db="EMBL/GenBank/DDBJ databases">
        <authorList>
            <person name="Lanie J.A."/>
            <person name="Ng W.-L."/>
            <person name="Kazmierczak K.M."/>
            <person name="Andrzejewski T.M."/>
            <person name="Davidsen T.M."/>
            <person name="Wayne K.J."/>
            <person name="Tettelin H."/>
            <person name="Glass J.I."/>
            <person name="Rusch D."/>
            <person name="Podicherti R."/>
            <person name="Tsui H.-C.T."/>
            <person name="Winkler M.E."/>
        </authorList>
    </citation>
    <scope>NUCLEOTIDE SEQUENCE</scope>
</reference>
<gene>
    <name evidence="2" type="ORF">METZ01_LOCUS70702</name>
</gene>
<keyword evidence="1" id="KW-0479">Metal-binding</keyword>
<proteinExistence type="predicted"/>
<name>A0A381TQP6_9ZZZZ</name>
<dbReference type="EMBL" id="UINC01004925">
    <property type="protein sequence ID" value="SVA17848.1"/>
    <property type="molecule type" value="Genomic_DNA"/>
</dbReference>
<organism evidence="2">
    <name type="scientific">marine metagenome</name>
    <dbReference type="NCBI Taxonomy" id="408172"/>
    <lineage>
        <taxon>unclassified sequences</taxon>
        <taxon>metagenomes</taxon>
        <taxon>ecological metagenomes</taxon>
    </lineage>
</organism>
<dbReference type="AlphaFoldDB" id="A0A381TQP6"/>
<evidence type="ECO:0000313" key="2">
    <source>
        <dbReference type="EMBL" id="SVA17848.1"/>
    </source>
</evidence>
<dbReference type="InterPro" id="IPR052170">
    <property type="entry name" value="M29_Exopeptidase"/>
</dbReference>
<dbReference type="InterPro" id="IPR058739">
    <property type="entry name" value="NicX"/>
</dbReference>
<sequence length="345" mass="35950">VAVPWHRIEAFSDHFAHCAVTAGETAVVLAEADSRPELVEVATIALERLGALVATVVMPTPPNRGPVPIRSTGASVAVGGHRAAIAGLAAADFIVDCTVEGLLHAVEKEAILADGARVLMLSNEHPEVFDRVGHDPSLGERVARGRARLAAASTMRVTSAAGTDLTVDLAGAVVAGSDGTVSKPGGIAHWPGGLVLCFPAAGTVSGTVVMAPGDANLTFKEYVRSPITCTLEADHVVDVSGDGLDAELFASYLAAWEEPEAYAVSHVGWGMNLDCRWDVLPLYDKADLNGTELRAFAGNFLWSTGANEVAGRFCRGHFDLPMRNCTVALDGEPVVVDGRLVGDLA</sequence>
<evidence type="ECO:0000256" key="1">
    <source>
        <dbReference type="ARBA" id="ARBA00022723"/>
    </source>
</evidence>
<evidence type="ECO:0008006" key="3">
    <source>
        <dbReference type="Google" id="ProtNLM"/>
    </source>
</evidence>